<evidence type="ECO:0000313" key="1">
    <source>
        <dbReference type="Proteomes" id="UP000095285"/>
    </source>
</evidence>
<organism evidence="1 2">
    <name type="scientific">Loa loa</name>
    <name type="common">Eye worm</name>
    <name type="synonym">Filaria loa</name>
    <dbReference type="NCBI Taxonomy" id="7209"/>
    <lineage>
        <taxon>Eukaryota</taxon>
        <taxon>Metazoa</taxon>
        <taxon>Ecdysozoa</taxon>
        <taxon>Nematoda</taxon>
        <taxon>Chromadorea</taxon>
        <taxon>Rhabditida</taxon>
        <taxon>Spirurina</taxon>
        <taxon>Spiruromorpha</taxon>
        <taxon>Filarioidea</taxon>
        <taxon>Onchocercidae</taxon>
        <taxon>Loa</taxon>
    </lineage>
</organism>
<proteinExistence type="predicted"/>
<sequence length="243" mass="27847">MTTIVDRSSIIQIQKTANTQSEEPTVPNKDLEKNKKKGNLLVTKTVKMVDNQCPLLVSKKIKQSEDQVEKKFISNKKRINEAIKGKNKEKKIRKDGTKNSQEHEILAKLNETVSLDHLTARDNAKNQDNSNAKKIMEKITSSNSEMIPFHYFITVKLYELFPFLIIGQDNLDYDLPMLYVTKLTMSDEIDLDTDEERISMIKVKRDQERNHIETLDGSPIGMQLIDAAIWGSFLPKARSLPDN</sequence>
<dbReference type="Proteomes" id="UP000095285">
    <property type="component" value="Unassembled WGS sequence"/>
</dbReference>
<accession>A0A1I7W459</accession>
<evidence type="ECO:0000313" key="2">
    <source>
        <dbReference type="WBParaSite" id="EN70_9482"/>
    </source>
</evidence>
<keyword evidence="1" id="KW-1185">Reference proteome</keyword>
<protein>
    <submittedName>
        <fullName evidence="2">Uncharacterized protein</fullName>
    </submittedName>
</protein>
<dbReference type="AlphaFoldDB" id="A0A1I7W459"/>
<name>A0A1I7W459_LOALO</name>
<dbReference type="WBParaSite" id="EN70_9482">
    <property type="protein sequence ID" value="EN70_9482"/>
    <property type="gene ID" value="EN70_9482"/>
</dbReference>
<reference evidence="2" key="2">
    <citation type="submission" date="2016-11" db="UniProtKB">
        <authorList>
            <consortium name="WormBaseParasite"/>
        </authorList>
    </citation>
    <scope>IDENTIFICATION</scope>
</reference>
<reference evidence="1" key="1">
    <citation type="submission" date="2012-04" db="EMBL/GenBank/DDBJ databases">
        <title>The Genome Sequence of Loa loa.</title>
        <authorList>
            <consortium name="The Broad Institute Genome Sequencing Platform"/>
            <consortium name="Broad Institute Genome Sequencing Center for Infectious Disease"/>
            <person name="Nutman T.B."/>
            <person name="Fink D.L."/>
            <person name="Russ C."/>
            <person name="Young S."/>
            <person name="Zeng Q."/>
            <person name="Gargeya S."/>
            <person name="Alvarado L."/>
            <person name="Berlin A."/>
            <person name="Chapman S.B."/>
            <person name="Chen Z."/>
            <person name="Freedman E."/>
            <person name="Gellesch M."/>
            <person name="Goldberg J."/>
            <person name="Griggs A."/>
            <person name="Gujja S."/>
            <person name="Heilman E.R."/>
            <person name="Heiman D."/>
            <person name="Howarth C."/>
            <person name="Mehta T."/>
            <person name="Neiman D."/>
            <person name="Pearson M."/>
            <person name="Roberts A."/>
            <person name="Saif S."/>
            <person name="Shea T."/>
            <person name="Shenoy N."/>
            <person name="Sisk P."/>
            <person name="Stolte C."/>
            <person name="Sykes S."/>
            <person name="White J."/>
            <person name="Yandava C."/>
            <person name="Haas B."/>
            <person name="Henn M.R."/>
            <person name="Nusbaum C."/>
            <person name="Birren B."/>
        </authorList>
    </citation>
    <scope>NUCLEOTIDE SEQUENCE [LARGE SCALE GENOMIC DNA]</scope>
</reference>